<reference evidence="2 3" key="1">
    <citation type="journal article" date="2019" name="PLoS Negl. Trop. Dis.">
        <title>Whole genome sequencing of Entamoeba nuttalli reveals mammalian host-related molecular signatures and a novel octapeptide-repeat surface protein.</title>
        <authorList>
            <person name="Tanaka M."/>
            <person name="Makiuchi T."/>
            <person name="Komiyama T."/>
            <person name="Shiina T."/>
            <person name="Osaki K."/>
            <person name="Tachibana H."/>
        </authorList>
    </citation>
    <scope>NUCLEOTIDE SEQUENCE [LARGE SCALE GENOMIC DNA]</scope>
    <source>
        <strain evidence="2 3">P19-061405</strain>
    </source>
</reference>
<sequence length="337" mass="39079">MFSWFFRKSTPVELKTAFVDDHTWVAELNSGDQLQTIKELFASTFDSDNFVVIDEEKSVTAVLSGDERYQCTLTFGYNGDNRRIAVISYIDSEDEDIVKPTINAFALEMENYSLLFEQPIKEQKPIENCMVPMKEVIYERDVIIDEDGNSISVMLRENVDLKKMLSKIGKLAKDKYLLETKTDSGKLEFHEKGNEAFRIVVQVGRNNDKQRVMALTASEKRVYWKEFTEAIVSLLMKGKCLSSYAVTATLRKNLRNTAKSITNTTEDKQSKEEKKEEDHISIETAPKEEAKNEQKEEVKQEKKEEVKQEKKEEVKQEKKEEVKQEKKEEVQIPIEQK</sequence>
<keyword evidence="3" id="KW-1185">Reference proteome</keyword>
<proteinExistence type="predicted"/>
<evidence type="ECO:0000313" key="2">
    <source>
        <dbReference type="EMBL" id="GAB1219915.1"/>
    </source>
</evidence>
<dbReference type="Proteomes" id="UP001628156">
    <property type="component" value="Unassembled WGS sequence"/>
</dbReference>
<evidence type="ECO:0000256" key="1">
    <source>
        <dbReference type="SAM" id="MobiDB-lite"/>
    </source>
</evidence>
<organism evidence="2 3">
    <name type="scientific">Entamoeba nuttalli</name>
    <dbReference type="NCBI Taxonomy" id="412467"/>
    <lineage>
        <taxon>Eukaryota</taxon>
        <taxon>Amoebozoa</taxon>
        <taxon>Evosea</taxon>
        <taxon>Archamoebae</taxon>
        <taxon>Mastigamoebida</taxon>
        <taxon>Entamoebidae</taxon>
        <taxon>Entamoeba</taxon>
    </lineage>
</organism>
<name>A0ABQ0DAN3_9EUKA</name>
<accession>A0ABQ0DAN3</accession>
<dbReference type="EMBL" id="BAAFRS010000046">
    <property type="protein sequence ID" value="GAB1219915.1"/>
    <property type="molecule type" value="Genomic_DNA"/>
</dbReference>
<feature type="region of interest" description="Disordered" evidence="1">
    <location>
        <begin position="260"/>
        <end position="337"/>
    </location>
</feature>
<gene>
    <name evidence="2" type="ORF">ENUP19_0046G0065</name>
</gene>
<protein>
    <recommendedName>
        <fullName evidence="4">Leukocyte-endothelial cell adhesion molecule 3</fullName>
    </recommendedName>
</protein>
<feature type="compositionally biased region" description="Basic and acidic residues" evidence="1">
    <location>
        <begin position="265"/>
        <end position="337"/>
    </location>
</feature>
<comment type="caution">
    <text evidence="2">The sequence shown here is derived from an EMBL/GenBank/DDBJ whole genome shotgun (WGS) entry which is preliminary data.</text>
</comment>
<evidence type="ECO:0000313" key="3">
    <source>
        <dbReference type="Proteomes" id="UP001628156"/>
    </source>
</evidence>
<evidence type="ECO:0008006" key="4">
    <source>
        <dbReference type="Google" id="ProtNLM"/>
    </source>
</evidence>